<dbReference type="PRINTS" id="PR01158">
    <property type="entry name" value="TOPISMRASEII"/>
</dbReference>
<feature type="domain" description="Topo IIA-type catalytic" evidence="17">
    <location>
        <begin position="382"/>
        <end position="814"/>
    </location>
</feature>
<keyword evidence="7" id="KW-0067">ATP-binding</keyword>
<feature type="coiled-coil region" evidence="12">
    <location>
        <begin position="736"/>
        <end position="763"/>
    </location>
</feature>
<name>A0ABQ8A671_BRANA</name>
<dbReference type="Pfam" id="PF00521">
    <property type="entry name" value="DNA_topoisoIV"/>
    <property type="match status" value="1"/>
</dbReference>
<feature type="domain" description="Toprim" evidence="15">
    <location>
        <begin position="139"/>
        <end position="245"/>
    </location>
</feature>
<dbReference type="SMART" id="SM00434">
    <property type="entry name" value="TOP4c"/>
    <property type="match status" value="1"/>
</dbReference>
<feature type="compositionally biased region" description="Low complexity" evidence="13">
    <location>
        <begin position="1"/>
        <end position="16"/>
    </location>
</feature>
<dbReference type="InterPro" id="IPR013758">
    <property type="entry name" value="Topo_IIA_A/C_ab"/>
</dbReference>
<comment type="similarity">
    <text evidence="3">Belongs to the type II topoisomerase family.</text>
</comment>
<feature type="domain" description="SANT" evidence="16">
    <location>
        <begin position="33"/>
        <end position="71"/>
    </location>
</feature>
<evidence type="ECO:0000259" key="16">
    <source>
        <dbReference type="PROSITE" id="PS51293"/>
    </source>
</evidence>
<dbReference type="SUPFAM" id="SSF46689">
    <property type="entry name" value="Homeodomain-like"/>
    <property type="match status" value="2"/>
</dbReference>
<evidence type="ECO:0000259" key="17">
    <source>
        <dbReference type="PROSITE" id="PS52040"/>
    </source>
</evidence>
<evidence type="ECO:0000256" key="3">
    <source>
        <dbReference type="ARBA" id="ARBA00011080"/>
    </source>
</evidence>
<dbReference type="InterPro" id="IPR009057">
    <property type="entry name" value="Homeodomain-like_sf"/>
</dbReference>
<dbReference type="PRINTS" id="PR00418">
    <property type="entry name" value="TPI2FAMILY"/>
</dbReference>
<feature type="active site" description="O-(5'-phospho-DNA)-tyrosine intermediate" evidence="11">
    <location>
        <position position="472"/>
    </location>
</feature>
<evidence type="ECO:0000256" key="12">
    <source>
        <dbReference type="SAM" id="Coils"/>
    </source>
</evidence>
<evidence type="ECO:0000256" key="10">
    <source>
        <dbReference type="ARBA" id="ARBA00023235"/>
    </source>
</evidence>
<dbReference type="InterPro" id="IPR006171">
    <property type="entry name" value="TOPRIM_dom"/>
</dbReference>
<comment type="caution">
    <text evidence="18">The sequence shown here is derived from an EMBL/GenBank/DDBJ whole genome shotgun (WGS) entry which is preliminary data.</text>
</comment>
<keyword evidence="6" id="KW-0547">Nucleotide-binding</keyword>
<dbReference type="Gene3D" id="3.90.199.10">
    <property type="entry name" value="Topoisomerase II, domain 5"/>
    <property type="match status" value="1"/>
</dbReference>
<feature type="domain" description="SANT" evidence="16">
    <location>
        <begin position="982"/>
        <end position="1020"/>
    </location>
</feature>
<keyword evidence="10 11" id="KW-0413">Isomerase</keyword>
<dbReference type="InterPro" id="IPR001005">
    <property type="entry name" value="SANT/Myb"/>
</dbReference>
<dbReference type="InterPro" id="IPR013757">
    <property type="entry name" value="Topo_IIA_A_a_sf"/>
</dbReference>
<dbReference type="CDD" id="cd00167">
    <property type="entry name" value="SANT"/>
    <property type="match status" value="1"/>
</dbReference>
<feature type="region of interest" description="Disordered" evidence="13">
    <location>
        <begin position="1"/>
        <end position="34"/>
    </location>
</feature>
<dbReference type="Gene3D" id="1.10.268.10">
    <property type="entry name" value="Topoisomerase, domain 3"/>
    <property type="match status" value="1"/>
</dbReference>
<proteinExistence type="inferred from homology"/>
<evidence type="ECO:0000256" key="4">
    <source>
        <dbReference type="ARBA" id="ARBA00012895"/>
    </source>
</evidence>
<reference evidence="18 19" key="1">
    <citation type="submission" date="2021-05" db="EMBL/GenBank/DDBJ databases">
        <title>Genome Assembly of Synthetic Allotetraploid Brassica napus Reveals Homoeologous Exchanges between Subgenomes.</title>
        <authorList>
            <person name="Davis J.T."/>
        </authorList>
    </citation>
    <scope>NUCLEOTIDE SEQUENCE [LARGE SCALE GENOMIC DNA]</scope>
    <source>
        <strain evidence="19">cv. Da-Ae</strain>
        <tissue evidence="18">Seedling</tissue>
    </source>
</reference>
<evidence type="ECO:0000256" key="9">
    <source>
        <dbReference type="ARBA" id="ARBA00023125"/>
    </source>
</evidence>
<evidence type="ECO:0000256" key="11">
    <source>
        <dbReference type="PROSITE-ProRule" id="PRU01384"/>
    </source>
</evidence>
<keyword evidence="9 11" id="KW-0238">DNA-binding</keyword>
<dbReference type="InterPro" id="IPR031660">
    <property type="entry name" value="TOPRIM_C"/>
</dbReference>
<keyword evidence="8 11" id="KW-0799">Topoisomerase</keyword>
<keyword evidence="19" id="KW-1185">Reference proteome</keyword>
<evidence type="ECO:0000256" key="5">
    <source>
        <dbReference type="ARBA" id="ARBA00022723"/>
    </source>
</evidence>
<feature type="region of interest" description="Disordered" evidence="13">
    <location>
        <begin position="951"/>
        <end position="978"/>
    </location>
</feature>
<organism evidence="18 19">
    <name type="scientific">Brassica napus</name>
    <name type="common">Rape</name>
    <dbReference type="NCBI Taxonomy" id="3708"/>
    <lineage>
        <taxon>Eukaryota</taxon>
        <taxon>Viridiplantae</taxon>
        <taxon>Streptophyta</taxon>
        <taxon>Embryophyta</taxon>
        <taxon>Tracheophyta</taxon>
        <taxon>Spermatophyta</taxon>
        <taxon>Magnoliopsida</taxon>
        <taxon>eudicotyledons</taxon>
        <taxon>Gunneridae</taxon>
        <taxon>Pentapetalae</taxon>
        <taxon>rosids</taxon>
        <taxon>malvids</taxon>
        <taxon>Brassicales</taxon>
        <taxon>Brassicaceae</taxon>
        <taxon>Brassiceae</taxon>
        <taxon>Brassica</taxon>
    </lineage>
</organism>
<evidence type="ECO:0000256" key="7">
    <source>
        <dbReference type="ARBA" id="ARBA00022840"/>
    </source>
</evidence>
<dbReference type="InterPro" id="IPR013759">
    <property type="entry name" value="Topo_IIA_B_C"/>
</dbReference>
<dbReference type="Pfam" id="PF00249">
    <property type="entry name" value="Myb_DNA-binding"/>
    <property type="match status" value="2"/>
</dbReference>
<comment type="cofactor">
    <cofactor evidence="2">
        <name>Mg(2+)</name>
        <dbReference type="ChEBI" id="CHEBI:18420"/>
    </cofactor>
</comment>
<dbReference type="Gene3D" id="3.30.1360.40">
    <property type="match status" value="1"/>
</dbReference>
<dbReference type="Proteomes" id="UP000824890">
    <property type="component" value="Unassembled WGS sequence"/>
</dbReference>
<dbReference type="InterPro" id="IPR013760">
    <property type="entry name" value="Topo_IIA-like_dom_sf"/>
</dbReference>
<dbReference type="Gene3D" id="1.20.58.1880">
    <property type="match status" value="2"/>
</dbReference>
<dbReference type="PROSITE" id="PS52040">
    <property type="entry name" value="TOPO_IIA"/>
    <property type="match status" value="1"/>
</dbReference>
<dbReference type="EMBL" id="JAGKQM010000013">
    <property type="protein sequence ID" value="KAH0888016.1"/>
    <property type="molecule type" value="Genomic_DNA"/>
</dbReference>
<keyword evidence="12" id="KW-0175">Coiled coil</keyword>
<gene>
    <name evidence="18" type="ORF">HID58_050445</name>
</gene>
<dbReference type="InterPro" id="IPR001241">
    <property type="entry name" value="Topo_IIA"/>
</dbReference>
<evidence type="ECO:0000256" key="1">
    <source>
        <dbReference type="ARBA" id="ARBA00000185"/>
    </source>
</evidence>
<evidence type="ECO:0000256" key="8">
    <source>
        <dbReference type="ARBA" id="ARBA00023029"/>
    </source>
</evidence>
<keyword evidence="5" id="KW-0479">Metal-binding</keyword>
<dbReference type="EC" id="5.6.2.2" evidence="4"/>
<evidence type="ECO:0000313" key="19">
    <source>
        <dbReference type="Proteomes" id="UP000824890"/>
    </source>
</evidence>
<dbReference type="Pfam" id="PF01751">
    <property type="entry name" value="Toprim"/>
    <property type="match status" value="1"/>
</dbReference>
<sequence>MNDTMSSKNSMNANKNFNKEASPQSKTKKLKKKLGPQWTKDELERFYEAYQKHGRDWKKVAASVENNRSVDMVEALFSINQAYLSLPEASVDGLAAIMTAHYSLFEESESKGKGHDASGVTRGFPIKKLHDAEDLEKQCTLILTEGDSAKHLVMAGLSSLQRKTYGVYPLQASQKSIKKNRELQNIKTIIGLKDETSYTTTDSLRYKHVMIMTDQDEDGVHIKGLLINFFHHNWPQLLKLNPPFLSEFRTPIVKVKNRNGVEAKSFYTMAEYSEWKEQQSDNLSKWETTHYKGLGTHTSEEGCEYFKHIDNHKRVFVCDDDKDHGEAIDGAFNGNSKYRKKMLENFDPNSHRHETEARQITFTDFIEKDLASFFMANMKRSVPSMLDGLKPGQRKILHCLLKRSSNEDIKVSQVSALVLTHCDYYHSEKALNNTIIKMAQHHVGSNNLPLLQSLGQFGTRIAGGHDAADPRYLRTKLSQETRILFPKEDDKYADALTGSLNDEDRENTEPMRYYPIVPMVLVNGCRGIGSGWSTFIPNYKLKDVISNVEHLLNDEKTEPMDPWFEGTITKDGENRYKTFGRLEESSGNAETRLVTELPIEVWTNNYVSSLDKGKENRGKVSAFIENYLDRSNDTAVSIQIELKKTEKKMTPEEEKEILGLTTTLSTGNMYLFDENDMIKKYESPQEIIEDFYKSRLEAYYIRKERMLKVLAEELKKLHCRVAFVTDVMNGEFKFDIDCNKETLQDLQDARENVNRKIIEVETLTPKAIWKSELQKLRDVTEISMSSKLKRTRSPGKTLTYIWRGQDRCLQVKEEVYGFPARDIRLYVKFSAPVLKEDCKFNREENEEDKQNDYFNFLTCFVVVLVSLFQELYFQKMSPHKLDNEDSPADYYYNKTLSYKPALTTKRLDLHQSLAKLLLRYLQLLQWCNPERPHGSLFSRWHNHYLAQSSSNDTMSSKNSMNTNKHFNKEASPPSKIKKLKNKLGPQWTKDELERFYEAYQKQGRDWKKVAASVENNRSVDMVEALFSMNQPYLSLPEASVDGLVELMSDVMNGEFKFDIEWSRAQLYEEVKGKYEATGRDLTDYSFLLDLPFSSFNQESLRDLQEAREKNLMKERAEKLEYWRMTGQKREDEKKAEEGAAA</sequence>
<dbReference type="PROSITE" id="PS50090">
    <property type="entry name" value="MYB_LIKE"/>
    <property type="match status" value="1"/>
</dbReference>
<protein>
    <recommendedName>
        <fullName evidence="4">DNA topoisomerase (ATP-hydrolyzing)</fullName>
        <ecNumber evidence="4">5.6.2.2</ecNumber>
    </recommendedName>
</protein>
<dbReference type="PROSITE" id="PS50880">
    <property type="entry name" value="TOPRIM"/>
    <property type="match status" value="1"/>
</dbReference>
<dbReference type="InterPro" id="IPR050634">
    <property type="entry name" value="DNA_Topoisomerase_II"/>
</dbReference>
<dbReference type="SUPFAM" id="SSF56719">
    <property type="entry name" value="Type II DNA topoisomerase"/>
    <property type="match status" value="1"/>
</dbReference>
<dbReference type="SMART" id="SM00717">
    <property type="entry name" value="SANT"/>
    <property type="match status" value="2"/>
</dbReference>
<dbReference type="PROSITE" id="PS51293">
    <property type="entry name" value="SANT"/>
    <property type="match status" value="2"/>
</dbReference>
<accession>A0ABQ8A671</accession>
<evidence type="ECO:0000313" key="18">
    <source>
        <dbReference type="EMBL" id="KAH0888016.1"/>
    </source>
</evidence>
<dbReference type="InterPro" id="IPR002205">
    <property type="entry name" value="Topo_IIA_dom_A"/>
</dbReference>
<evidence type="ECO:0000256" key="2">
    <source>
        <dbReference type="ARBA" id="ARBA00001946"/>
    </source>
</evidence>
<feature type="domain" description="Myb-like" evidence="14">
    <location>
        <begin position="38"/>
        <end position="69"/>
    </location>
</feature>
<evidence type="ECO:0000259" key="15">
    <source>
        <dbReference type="PROSITE" id="PS50880"/>
    </source>
</evidence>
<dbReference type="PANTHER" id="PTHR10169:SF38">
    <property type="entry name" value="DNA TOPOISOMERASE 2"/>
    <property type="match status" value="1"/>
</dbReference>
<comment type="catalytic activity">
    <reaction evidence="1 11">
        <text>ATP-dependent breakage, passage and rejoining of double-stranded DNA.</text>
        <dbReference type="EC" id="5.6.2.2"/>
    </reaction>
</comment>
<dbReference type="Gene3D" id="3.30.1490.30">
    <property type="match status" value="1"/>
</dbReference>
<dbReference type="SMART" id="SM00433">
    <property type="entry name" value="TOP2c"/>
    <property type="match status" value="1"/>
</dbReference>
<feature type="compositionally biased region" description="Low complexity" evidence="13">
    <location>
        <begin position="951"/>
        <end position="964"/>
    </location>
</feature>
<evidence type="ECO:0000259" key="14">
    <source>
        <dbReference type="PROSITE" id="PS50090"/>
    </source>
</evidence>
<dbReference type="Gene3D" id="3.40.50.670">
    <property type="match status" value="1"/>
</dbReference>
<evidence type="ECO:0000256" key="13">
    <source>
        <dbReference type="SAM" id="MobiDB-lite"/>
    </source>
</evidence>
<dbReference type="Pfam" id="PF16898">
    <property type="entry name" value="TOPRIM_C"/>
    <property type="match status" value="1"/>
</dbReference>
<dbReference type="InterPro" id="IPR001154">
    <property type="entry name" value="TopoII_euk"/>
</dbReference>
<evidence type="ECO:0000256" key="6">
    <source>
        <dbReference type="ARBA" id="ARBA00022741"/>
    </source>
</evidence>
<dbReference type="InterPro" id="IPR017884">
    <property type="entry name" value="SANT_dom"/>
</dbReference>
<dbReference type="PANTHER" id="PTHR10169">
    <property type="entry name" value="DNA TOPOISOMERASE/GYRASE"/>
    <property type="match status" value="1"/>
</dbReference>